<dbReference type="Pfam" id="PF24373">
    <property type="entry name" value="DUF7529"/>
    <property type="match status" value="1"/>
</dbReference>
<dbReference type="Proteomes" id="UP001596447">
    <property type="component" value="Unassembled WGS sequence"/>
</dbReference>
<comment type="caution">
    <text evidence="2">The sequence shown here is derived from an EMBL/GenBank/DDBJ whole genome shotgun (WGS) entry which is preliminary data.</text>
</comment>
<dbReference type="AlphaFoldDB" id="A0ABD5Z763"/>
<accession>A0ABD5Z763</accession>
<evidence type="ECO:0000313" key="3">
    <source>
        <dbReference type="Proteomes" id="UP001596447"/>
    </source>
</evidence>
<evidence type="ECO:0000256" key="1">
    <source>
        <dbReference type="SAM" id="MobiDB-lite"/>
    </source>
</evidence>
<dbReference type="InterPro" id="IPR055951">
    <property type="entry name" value="DUF7529"/>
</dbReference>
<gene>
    <name evidence="2" type="ORF">ACFQJ9_16605</name>
</gene>
<keyword evidence="3" id="KW-1185">Reference proteome</keyword>
<name>A0ABD5Z763_9EURY</name>
<feature type="region of interest" description="Disordered" evidence="1">
    <location>
        <begin position="1"/>
        <end position="21"/>
    </location>
</feature>
<dbReference type="RefSeq" id="WP_279527765.1">
    <property type="nucleotide sequence ID" value="NZ_CP122312.1"/>
</dbReference>
<protein>
    <submittedName>
        <fullName evidence="2">Uncharacterized protein</fullName>
    </submittedName>
</protein>
<sequence length="187" mass="20549">MPTTGNDDVSEAERLAAHAERHKDAWQQTLEDAQAMADARAEEGWETVVVPAGDTAPEPPEAGDSDRFGLVHVVPDNLADEFLDLFEDADFPVYDVYRAKDEGRVFLVTELLDPDAGVAVYVVGTFELRDAGDLIAAAKSAGTMYTHLQRLDGTHLGSFEHDRPEKFFPKYETFEADATATETDADE</sequence>
<feature type="compositionally biased region" description="Basic and acidic residues" evidence="1">
    <location>
        <begin position="11"/>
        <end position="21"/>
    </location>
</feature>
<reference evidence="2 3" key="1">
    <citation type="journal article" date="2019" name="Int. J. Syst. Evol. Microbiol.">
        <title>The Global Catalogue of Microorganisms (GCM) 10K type strain sequencing project: providing services to taxonomists for standard genome sequencing and annotation.</title>
        <authorList>
            <consortium name="The Broad Institute Genomics Platform"/>
            <consortium name="The Broad Institute Genome Sequencing Center for Infectious Disease"/>
            <person name="Wu L."/>
            <person name="Ma J."/>
        </authorList>
    </citation>
    <scope>NUCLEOTIDE SEQUENCE [LARGE SCALE GENOMIC DNA]</scope>
    <source>
        <strain evidence="2 3">XZGYJ-43</strain>
    </source>
</reference>
<organism evidence="2 3">
    <name type="scientific">Halospeciosus flavus</name>
    <dbReference type="NCBI Taxonomy" id="3032283"/>
    <lineage>
        <taxon>Archaea</taxon>
        <taxon>Methanobacteriati</taxon>
        <taxon>Methanobacteriota</taxon>
        <taxon>Stenosarchaea group</taxon>
        <taxon>Halobacteria</taxon>
        <taxon>Halobacteriales</taxon>
        <taxon>Halobacteriaceae</taxon>
        <taxon>Halospeciosus</taxon>
    </lineage>
</organism>
<dbReference type="EMBL" id="JBHTAR010000011">
    <property type="protein sequence ID" value="MFC7201006.1"/>
    <property type="molecule type" value="Genomic_DNA"/>
</dbReference>
<proteinExistence type="predicted"/>
<evidence type="ECO:0000313" key="2">
    <source>
        <dbReference type="EMBL" id="MFC7201006.1"/>
    </source>
</evidence>